<dbReference type="EMBL" id="DS113192">
    <property type="protein sequence ID" value="EAY21198.1"/>
    <property type="molecule type" value="Genomic_DNA"/>
</dbReference>
<dbReference type="InterPro" id="IPR001650">
    <property type="entry name" value="Helicase_C-like"/>
</dbReference>
<proteinExistence type="inferred from homology"/>
<dbReference type="STRING" id="5722.A2DES1"/>
<dbReference type="OMA" id="GFQCKIE"/>
<dbReference type="Proteomes" id="UP000001542">
    <property type="component" value="Unassembled WGS sequence"/>
</dbReference>
<organism evidence="11 12">
    <name type="scientific">Trichomonas vaginalis (strain ATCC PRA-98 / G3)</name>
    <dbReference type="NCBI Taxonomy" id="412133"/>
    <lineage>
        <taxon>Eukaryota</taxon>
        <taxon>Metamonada</taxon>
        <taxon>Parabasalia</taxon>
        <taxon>Trichomonadida</taxon>
        <taxon>Trichomonadidae</taxon>
        <taxon>Trichomonas</taxon>
    </lineage>
</organism>
<dbReference type="Pfam" id="PF00270">
    <property type="entry name" value="DEAD"/>
    <property type="match status" value="1"/>
</dbReference>
<dbReference type="InterPro" id="IPR027417">
    <property type="entry name" value="P-loop_NTPase"/>
</dbReference>
<dbReference type="GO" id="GO:0005634">
    <property type="term" value="C:nucleus"/>
    <property type="evidence" value="ECO:0000318"/>
    <property type="project" value="GO_Central"/>
</dbReference>
<dbReference type="PANTHER" id="PTHR47959:SF1">
    <property type="entry name" value="ATP-DEPENDENT RNA HELICASE DBPA"/>
    <property type="match status" value="1"/>
</dbReference>
<dbReference type="VEuPathDB" id="TrichDB:TVAG_283670"/>
<evidence type="ECO:0000256" key="1">
    <source>
        <dbReference type="ARBA" id="ARBA00022741"/>
    </source>
</evidence>
<feature type="domain" description="Helicase ATP-binding" evidence="8">
    <location>
        <begin position="132"/>
        <end position="306"/>
    </location>
</feature>
<evidence type="ECO:0000256" key="3">
    <source>
        <dbReference type="ARBA" id="ARBA00022806"/>
    </source>
</evidence>
<dbReference type="InterPro" id="IPR056149">
    <property type="entry name" value="PRP5/DDX46/KHDC4_KH"/>
</dbReference>
<dbReference type="GO" id="GO:0000398">
    <property type="term" value="P:mRNA splicing, via spliceosome"/>
    <property type="evidence" value="ECO:0000318"/>
    <property type="project" value="GO_Central"/>
</dbReference>
<dbReference type="CDD" id="cd18787">
    <property type="entry name" value="SF2_C_DEAD"/>
    <property type="match status" value="1"/>
</dbReference>
<feature type="domain" description="Helicase C-terminal" evidence="9">
    <location>
        <begin position="317"/>
        <end position="478"/>
    </location>
</feature>
<keyword evidence="1 7" id="KW-0547">Nucleotide-binding</keyword>
<dbReference type="FunCoup" id="A2DES1">
    <property type="interactions" value="967"/>
</dbReference>
<evidence type="ECO:0000313" key="12">
    <source>
        <dbReference type="Proteomes" id="UP000001542"/>
    </source>
</evidence>
<comment type="similarity">
    <text evidence="5">Belongs to the DEAD box helicase family. DDX46/PRP5 subfamily.</text>
</comment>
<reference evidence="11" key="2">
    <citation type="journal article" date="2007" name="Science">
        <title>Draft genome sequence of the sexually transmitted pathogen Trichomonas vaginalis.</title>
        <authorList>
            <person name="Carlton J.M."/>
            <person name="Hirt R.P."/>
            <person name="Silva J.C."/>
            <person name="Delcher A.L."/>
            <person name="Schatz M."/>
            <person name="Zhao Q."/>
            <person name="Wortman J.R."/>
            <person name="Bidwell S.L."/>
            <person name="Alsmark U.C.M."/>
            <person name="Besteiro S."/>
            <person name="Sicheritz-Ponten T."/>
            <person name="Noel C.J."/>
            <person name="Dacks J.B."/>
            <person name="Foster P.G."/>
            <person name="Simillion C."/>
            <person name="Van de Peer Y."/>
            <person name="Miranda-Saavedra D."/>
            <person name="Barton G.J."/>
            <person name="Westrop G.D."/>
            <person name="Mueller S."/>
            <person name="Dessi D."/>
            <person name="Fiori P.L."/>
            <person name="Ren Q."/>
            <person name="Paulsen I."/>
            <person name="Zhang H."/>
            <person name="Bastida-Corcuera F.D."/>
            <person name="Simoes-Barbosa A."/>
            <person name="Brown M.T."/>
            <person name="Hayes R.D."/>
            <person name="Mukherjee M."/>
            <person name="Okumura C.Y."/>
            <person name="Schneider R."/>
            <person name="Smith A.J."/>
            <person name="Vanacova S."/>
            <person name="Villalvazo M."/>
            <person name="Haas B.J."/>
            <person name="Pertea M."/>
            <person name="Feldblyum T.V."/>
            <person name="Utterback T.R."/>
            <person name="Shu C.L."/>
            <person name="Osoegawa K."/>
            <person name="de Jong P.J."/>
            <person name="Hrdy I."/>
            <person name="Horvathova L."/>
            <person name="Zubacova Z."/>
            <person name="Dolezal P."/>
            <person name="Malik S.B."/>
            <person name="Logsdon J.M. Jr."/>
            <person name="Henze K."/>
            <person name="Gupta A."/>
            <person name="Wang C.C."/>
            <person name="Dunne R.L."/>
            <person name="Upcroft J.A."/>
            <person name="Upcroft P."/>
            <person name="White O."/>
            <person name="Salzberg S.L."/>
            <person name="Tang P."/>
            <person name="Chiu C.-H."/>
            <person name="Lee Y.-S."/>
            <person name="Embley T.M."/>
            <person name="Coombs G.H."/>
            <person name="Mottram J.C."/>
            <person name="Tachezy J."/>
            <person name="Fraser-Liggett C.M."/>
            <person name="Johnson P.J."/>
        </authorList>
    </citation>
    <scope>NUCLEOTIDE SEQUENCE [LARGE SCALE GENOMIC DNA]</scope>
    <source>
        <strain evidence="11">G3</strain>
    </source>
</reference>
<dbReference type="InterPro" id="IPR000629">
    <property type="entry name" value="RNA-helicase_DEAD-box_CS"/>
</dbReference>
<evidence type="ECO:0000256" key="5">
    <source>
        <dbReference type="ARBA" id="ARBA00038511"/>
    </source>
</evidence>
<evidence type="ECO:0000256" key="2">
    <source>
        <dbReference type="ARBA" id="ARBA00022801"/>
    </source>
</evidence>
<dbReference type="SUPFAM" id="SSF52540">
    <property type="entry name" value="P-loop containing nucleoside triphosphate hydrolases"/>
    <property type="match status" value="1"/>
</dbReference>
<evidence type="ECO:0000256" key="7">
    <source>
        <dbReference type="RuleBase" id="RU000492"/>
    </source>
</evidence>
<protein>
    <submittedName>
        <fullName evidence="11">DEAD/DEAH box helicase family protein</fullName>
    </submittedName>
</protein>
<keyword evidence="4 7" id="KW-0067">ATP-binding</keyword>
<gene>
    <name evidence="11" type="ORF">TVAG_283670</name>
</gene>
<dbReference type="InterPro" id="IPR011545">
    <property type="entry name" value="DEAD/DEAH_box_helicase_dom"/>
</dbReference>
<dbReference type="GO" id="GO:0003676">
    <property type="term" value="F:nucleic acid binding"/>
    <property type="evidence" value="ECO:0007669"/>
    <property type="project" value="InterPro"/>
</dbReference>
<dbReference type="InterPro" id="IPR050079">
    <property type="entry name" value="DEAD_box_RNA_helicase"/>
</dbReference>
<keyword evidence="12" id="KW-1185">Reference proteome</keyword>
<dbReference type="Pfam" id="PF23469">
    <property type="entry name" value="KH_12"/>
    <property type="match status" value="1"/>
</dbReference>
<dbReference type="KEGG" id="tva:5466746"/>
<evidence type="ECO:0000256" key="6">
    <source>
        <dbReference type="PROSITE-ProRule" id="PRU00552"/>
    </source>
</evidence>
<evidence type="ECO:0000259" key="9">
    <source>
        <dbReference type="PROSITE" id="PS51194"/>
    </source>
</evidence>
<dbReference type="CDD" id="cd22387">
    <property type="entry name" value="KH-I_DDX46_like"/>
    <property type="match status" value="1"/>
</dbReference>
<evidence type="ECO:0000256" key="4">
    <source>
        <dbReference type="ARBA" id="ARBA00022840"/>
    </source>
</evidence>
<dbReference type="SMART" id="SM00490">
    <property type="entry name" value="HELICc"/>
    <property type="match status" value="1"/>
</dbReference>
<dbReference type="GO" id="GO:0003724">
    <property type="term" value="F:RNA helicase activity"/>
    <property type="evidence" value="ECO:0007669"/>
    <property type="project" value="InterPro"/>
</dbReference>
<dbReference type="PROSITE" id="PS00039">
    <property type="entry name" value="DEAD_ATP_HELICASE"/>
    <property type="match status" value="1"/>
</dbReference>
<dbReference type="InterPro" id="IPR014001">
    <property type="entry name" value="Helicase_ATP-bd"/>
</dbReference>
<dbReference type="Pfam" id="PF00271">
    <property type="entry name" value="Helicase_C"/>
    <property type="match status" value="1"/>
</dbReference>
<dbReference type="GO" id="GO:0005524">
    <property type="term" value="F:ATP binding"/>
    <property type="evidence" value="ECO:0007669"/>
    <property type="project" value="UniProtKB-KW"/>
</dbReference>
<dbReference type="PROSITE" id="PS51195">
    <property type="entry name" value="Q_MOTIF"/>
    <property type="match status" value="1"/>
</dbReference>
<feature type="domain" description="DEAD-box RNA helicase Q" evidence="10">
    <location>
        <begin position="101"/>
        <end position="129"/>
    </location>
</feature>
<keyword evidence="3 7" id="KW-0347">Helicase</keyword>
<feature type="short sequence motif" description="Q motif" evidence="6">
    <location>
        <begin position="101"/>
        <end position="129"/>
    </location>
</feature>
<dbReference type="PANTHER" id="PTHR47959">
    <property type="entry name" value="ATP-DEPENDENT RNA HELICASE RHLE-RELATED"/>
    <property type="match status" value="1"/>
</dbReference>
<sequence>MDPLDAFFDNLNEEAPNTAKATGVVDEDELLLEKEEIEKTPVEKLESKIEIKQEEQRLPIRKNIYIPSSEISSKSQTDIEDLRKRLGNIVVHGLNVLCPIVNWTDCGLPAPLMSHLRLRGFKQPTSIQCQAIPCILSGRDIIGCAVTGSGKTLAFIIPCLLHVLAQPPTGQYEAAAVILSPTRELAYQTHIECQKIFSLMDKKSACLVGGNDIENQLRAIKNGSNVIIATPGRFIDLLSSSAFNIKKVSYLVIDEADRMFDLGFEPQVIRIAERMRKDRQTLMFSATFPHTVERIARKLLQNSIEIVVGLRNVVTPNINQSILVTNEDNKFNSLLKILGDYTTQGQALVFTNTQDRAEDLFGKLNKSGYSVGLLHGSMDSPDRNSILHDFREGRFSVLVLTSVGARGIDIASIICVINYDAPDHEADYVHRVGRTGRAGKKGYAFTFVTDKDKTAAAGIKNAMKKSGCEIPKDLEDLCQGVKAPGLNGFWRGSGFKFDKEEAKSLLALRKAQNDDPLQQKEEEDQCEEEAKEIIEDKSVLKVNDNLYIGEANINDYTKKARASVSSADNLNSVMDETGTMIIQKGVFCPPGVKPLAGERRLYLRIEGTTKFAVQAALNRIEEMANAADPIKSKLKTKFQL</sequence>
<dbReference type="eggNOG" id="KOG0334">
    <property type="taxonomic scope" value="Eukaryota"/>
</dbReference>
<dbReference type="GO" id="GO:0016787">
    <property type="term" value="F:hydrolase activity"/>
    <property type="evidence" value="ECO:0007669"/>
    <property type="project" value="UniProtKB-KW"/>
</dbReference>
<reference evidence="11" key="1">
    <citation type="submission" date="2006-10" db="EMBL/GenBank/DDBJ databases">
        <authorList>
            <person name="Amadeo P."/>
            <person name="Zhao Q."/>
            <person name="Wortman J."/>
            <person name="Fraser-Liggett C."/>
            <person name="Carlton J."/>
        </authorList>
    </citation>
    <scope>NUCLEOTIDE SEQUENCE</scope>
    <source>
        <strain evidence="11">G3</strain>
    </source>
</reference>
<dbReference type="PROSITE" id="PS51194">
    <property type="entry name" value="HELICASE_CTER"/>
    <property type="match status" value="1"/>
</dbReference>
<dbReference type="InParanoid" id="A2DES1"/>
<dbReference type="VEuPathDB" id="TrichDB:TVAGG3_0576870"/>
<dbReference type="SMART" id="SM00487">
    <property type="entry name" value="DEXDc"/>
    <property type="match status" value="1"/>
</dbReference>
<dbReference type="SMR" id="A2DES1"/>
<evidence type="ECO:0000313" key="11">
    <source>
        <dbReference type="EMBL" id="EAY21198.1"/>
    </source>
</evidence>
<dbReference type="OrthoDB" id="196131at2759"/>
<dbReference type="Gene3D" id="3.40.50.300">
    <property type="entry name" value="P-loop containing nucleotide triphosphate hydrolases"/>
    <property type="match status" value="2"/>
</dbReference>
<name>A2DES1_TRIV3</name>
<evidence type="ECO:0000259" key="8">
    <source>
        <dbReference type="PROSITE" id="PS51192"/>
    </source>
</evidence>
<evidence type="ECO:0000259" key="10">
    <source>
        <dbReference type="PROSITE" id="PS51195"/>
    </source>
</evidence>
<accession>A2DES1</accession>
<dbReference type="InterPro" id="IPR014014">
    <property type="entry name" value="RNA_helicase_DEAD_Q_motif"/>
</dbReference>
<dbReference type="AlphaFoldDB" id="A2DES1"/>
<dbReference type="RefSeq" id="XP_001582184.1">
    <property type="nucleotide sequence ID" value="XM_001582134.1"/>
</dbReference>
<keyword evidence="2 7" id="KW-0378">Hydrolase</keyword>
<dbReference type="PROSITE" id="PS51192">
    <property type="entry name" value="HELICASE_ATP_BIND_1"/>
    <property type="match status" value="1"/>
</dbReference>